<evidence type="ECO:0000313" key="8">
    <source>
        <dbReference type="EMBL" id="WOE73761.1"/>
    </source>
</evidence>
<evidence type="ECO:0000259" key="7">
    <source>
        <dbReference type="PROSITE" id="PS52015"/>
    </source>
</evidence>
<dbReference type="GO" id="GO:0016020">
    <property type="term" value="C:membrane"/>
    <property type="evidence" value="ECO:0007669"/>
    <property type="project" value="UniProtKB-SubCell"/>
</dbReference>
<protein>
    <submittedName>
        <fullName evidence="8">Energy transducer TonB</fullName>
    </submittedName>
</protein>
<evidence type="ECO:0000256" key="3">
    <source>
        <dbReference type="ARBA" id="ARBA00022989"/>
    </source>
</evidence>
<evidence type="ECO:0000256" key="2">
    <source>
        <dbReference type="ARBA" id="ARBA00022692"/>
    </source>
</evidence>
<dbReference type="GO" id="GO:0055085">
    <property type="term" value="P:transmembrane transport"/>
    <property type="evidence" value="ECO:0007669"/>
    <property type="project" value="InterPro"/>
</dbReference>
<dbReference type="AlphaFoldDB" id="A0AA97F5F0"/>
<sequence length="267" mass="28659">MYADQWTSAISPERPPVPRNWHWGVGMACAAVMLSVAIWQYSRNAIPEIGEMLDETVVALGAPARRLEPPPPGVETTDEPVVPTERADDAPPPAPPEQPRAVAASSTDGGSFSSGTGATVAPPPPAPKPPPPPPAKPKKVTRLNQSFIRISQQQYMRNLRYPPSAIANKRQGTGILRVTVARSGKVLSAEIVKSTGHRRLDFEIRRVAKMVKQLEPLPANYSGSKAIADIPINFVIDFGDGTFEEPPANTVAGENAGQGPDENENQE</sequence>
<keyword evidence="9" id="KW-1185">Reference proteome</keyword>
<organism evidence="8 9">
    <name type="scientific">Alterisphingorhabdus coralli</name>
    <dbReference type="NCBI Taxonomy" id="3071408"/>
    <lineage>
        <taxon>Bacteria</taxon>
        <taxon>Pseudomonadati</taxon>
        <taxon>Pseudomonadota</taxon>
        <taxon>Alphaproteobacteria</taxon>
        <taxon>Sphingomonadales</taxon>
        <taxon>Sphingomonadaceae</taxon>
        <taxon>Alterisphingorhabdus (ex Yan et al. 2024)</taxon>
    </lineage>
</organism>
<dbReference type="Gene3D" id="3.30.1150.10">
    <property type="match status" value="1"/>
</dbReference>
<dbReference type="InterPro" id="IPR006260">
    <property type="entry name" value="TonB/TolA_C"/>
</dbReference>
<feature type="compositionally biased region" description="Low complexity" evidence="5">
    <location>
        <begin position="99"/>
        <end position="120"/>
    </location>
</feature>
<evidence type="ECO:0000256" key="4">
    <source>
        <dbReference type="ARBA" id="ARBA00023136"/>
    </source>
</evidence>
<proteinExistence type="predicted"/>
<dbReference type="KEGG" id="acoa:RB602_07740"/>
<feature type="transmembrane region" description="Helical" evidence="6">
    <location>
        <begin position="20"/>
        <end position="39"/>
    </location>
</feature>
<keyword evidence="2 6" id="KW-0812">Transmembrane</keyword>
<gene>
    <name evidence="8" type="ORF">RB602_07740</name>
</gene>
<comment type="subcellular location">
    <subcellularLocation>
        <location evidence="1">Membrane</location>
        <topology evidence="1">Single-pass membrane protein</topology>
    </subcellularLocation>
</comment>
<feature type="domain" description="TonB C-terminal" evidence="7">
    <location>
        <begin position="146"/>
        <end position="243"/>
    </location>
</feature>
<evidence type="ECO:0000256" key="6">
    <source>
        <dbReference type="SAM" id="Phobius"/>
    </source>
</evidence>
<keyword evidence="3 6" id="KW-1133">Transmembrane helix</keyword>
<dbReference type="RefSeq" id="WP_317079986.1">
    <property type="nucleotide sequence ID" value="NZ_CP136594.1"/>
</dbReference>
<name>A0AA97F5F0_9SPHN</name>
<keyword evidence="4 6" id="KW-0472">Membrane</keyword>
<dbReference type="SUPFAM" id="SSF74653">
    <property type="entry name" value="TolA/TonB C-terminal domain"/>
    <property type="match status" value="1"/>
</dbReference>
<accession>A0AA97F5F0</accession>
<feature type="compositionally biased region" description="Pro residues" evidence="5">
    <location>
        <begin position="121"/>
        <end position="135"/>
    </location>
</feature>
<evidence type="ECO:0000313" key="9">
    <source>
        <dbReference type="Proteomes" id="UP001302429"/>
    </source>
</evidence>
<dbReference type="Pfam" id="PF03544">
    <property type="entry name" value="TonB_C"/>
    <property type="match status" value="1"/>
</dbReference>
<evidence type="ECO:0000256" key="5">
    <source>
        <dbReference type="SAM" id="MobiDB-lite"/>
    </source>
</evidence>
<dbReference type="Proteomes" id="UP001302429">
    <property type="component" value="Chromosome"/>
</dbReference>
<feature type="region of interest" description="Disordered" evidence="5">
    <location>
        <begin position="64"/>
        <end position="140"/>
    </location>
</feature>
<dbReference type="InterPro" id="IPR037682">
    <property type="entry name" value="TonB_C"/>
</dbReference>
<dbReference type="EMBL" id="CP136594">
    <property type="protein sequence ID" value="WOE73761.1"/>
    <property type="molecule type" value="Genomic_DNA"/>
</dbReference>
<dbReference type="NCBIfam" id="TIGR01352">
    <property type="entry name" value="tonB_Cterm"/>
    <property type="match status" value="1"/>
</dbReference>
<feature type="region of interest" description="Disordered" evidence="5">
    <location>
        <begin position="244"/>
        <end position="267"/>
    </location>
</feature>
<reference evidence="8 9" key="1">
    <citation type="submission" date="2023-10" db="EMBL/GenBank/DDBJ databases">
        <title>Complete genome sequence of a Sphingomonadaceae bacterium.</title>
        <authorList>
            <person name="Yan C."/>
        </authorList>
    </citation>
    <scope>NUCLEOTIDE SEQUENCE [LARGE SCALE GENOMIC DNA]</scope>
    <source>
        <strain evidence="8 9">SCSIO 66989</strain>
    </source>
</reference>
<dbReference type="PROSITE" id="PS52015">
    <property type="entry name" value="TONB_CTD"/>
    <property type="match status" value="1"/>
</dbReference>
<evidence type="ECO:0000256" key="1">
    <source>
        <dbReference type="ARBA" id="ARBA00004167"/>
    </source>
</evidence>